<dbReference type="Gene3D" id="3.40.50.2000">
    <property type="entry name" value="Glycogen Phosphorylase B"/>
    <property type="match status" value="1"/>
</dbReference>
<accession>A0A426Y856</accession>
<protein>
    <submittedName>
        <fullName evidence="2">Uncharacterized protein</fullName>
    </submittedName>
</protein>
<dbReference type="AlphaFoldDB" id="A0A426Y856"/>
<evidence type="ECO:0000256" key="1">
    <source>
        <dbReference type="ARBA" id="ARBA00009995"/>
    </source>
</evidence>
<dbReference type="GO" id="GO:0080043">
    <property type="term" value="F:quercetin 3-O-glucosyltransferase activity"/>
    <property type="evidence" value="ECO:0007669"/>
    <property type="project" value="TreeGrafter"/>
</dbReference>
<dbReference type="PANTHER" id="PTHR11926">
    <property type="entry name" value="GLUCOSYL/GLUCURONOSYL TRANSFERASES"/>
    <property type="match status" value="1"/>
</dbReference>
<dbReference type="Proteomes" id="UP000287651">
    <property type="component" value="Unassembled WGS sequence"/>
</dbReference>
<comment type="similarity">
    <text evidence="1">Belongs to the UDP-glycosyltransferase family.</text>
</comment>
<reference evidence="2 3" key="1">
    <citation type="journal article" date="2014" name="Agronomy (Basel)">
        <title>A Draft Genome Sequence for Ensete ventricosum, the Drought-Tolerant Tree Against Hunger.</title>
        <authorList>
            <person name="Harrison J."/>
            <person name="Moore K.A."/>
            <person name="Paszkiewicz K."/>
            <person name="Jones T."/>
            <person name="Grant M."/>
            <person name="Ambacheew D."/>
            <person name="Muzemil S."/>
            <person name="Studholme D.J."/>
        </authorList>
    </citation>
    <scope>NUCLEOTIDE SEQUENCE [LARGE SCALE GENOMIC DNA]</scope>
</reference>
<dbReference type="GO" id="GO:0080044">
    <property type="term" value="F:quercetin 7-O-glucosyltransferase activity"/>
    <property type="evidence" value="ECO:0007669"/>
    <property type="project" value="TreeGrafter"/>
</dbReference>
<name>A0A426Y856_ENSVE</name>
<organism evidence="2 3">
    <name type="scientific">Ensete ventricosum</name>
    <name type="common">Abyssinian banana</name>
    <name type="synonym">Musa ensete</name>
    <dbReference type="NCBI Taxonomy" id="4639"/>
    <lineage>
        <taxon>Eukaryota</taxon>
        <taxon>Viridiplantae</taxon>
        <taxon>Streptophyta</taxon>
        <taxon>Embryophyta</taxon>
        <taxon>Tracheophyta</taxon>
        <taxon>Spermatophyta</taxon>
        <taxon>Magnoliopsida</taxon>
        <taxon>Liliopsida</taxon>
        <taxon>Zingiberales</taxon>
        <taxon>Musaceae</taxon>
        <taxon>Ensete</taxon>
    </lineage>
</organism>
<dbReference type="PANTHER" id="PTHR11926:SF774">
    <property type="entry name" value="UDP-GLYCOSYLTRANSFERASE 85A1-RELATED"/>
    <property type="match status" value="1"/>
</dbReference>
<proteinExistence type="inferred from homology"/>
<feature type="non-terminal residue" evidence="2">
    <location>
        <position position="1"/>
    </location>
</feature>
<dbReference type="SUPFAM" id="SSF53756">
    <property type="entry name" value="UDP-Glycosyltransferase/glycogen phosphorylase"/>
    <property type="match status" value="1"/>
</dbReference>
<evidence type="ECO:0000313" key="3">
    <source>
        <dbReference type="Proteomes" id="UP000287651"/>
    </source>
</evidence>
<gene>
    <name evidence="2" type="ORF">B296_00035905</name>
</gene>
<sequence>PSLCEAIPRTALPPFRHVLRQLNEETPPVSCIVSDGVMTFALDAARELGVPEVVFWTTSACGFMGYLHYQHLRERGLTPLKGESVGVLCIYLNKATRTSLFIGIF</sequence>
<evidence type="ECO:0000313" key="2">
    <source>
        <dbReference type="EMBL" id="RRT47886.1"/>
    </source>
</evidence>
<dbReference type="EMBL" id="AMZH03014289">
    <property type="protein sequence ID" value="RRT47886.1"/>
    <property type="molecule type" value="Genomic_DNA"/>
</dbReference>
<comment type="caution">
    <text evidence="2">The sequence shown here is derived from an EMBL/GenBank/DDBJ whole genome shotgun (WGS) entry which is preliminary data.</text>
</comment>